<feature type="transmembrane region" description="Helical" evidence="5">
    <location>
        <begin position="149"/>
        <end position="175"/>
    </location>
</feature>
<dbReference type="Proteomes" id="UP000293874">
    <property type="component" value="Unassembled WGS sequence"/>
</dbReference>
<protein>
    <recommendedName>
        <fullName evidence="5">Probable membrane transporter protein</fullName>
    </recommendedName>
</protein>
<dbReference type="EMBL" id="SGXA01000002">
    <property type="protein sequence ID" value="RZS72000.1"/>
    <property type="molecule type" value="Genomic_DNA"/>
</dbReference>
<feature type="transmembrane region" description="Helical" evidence="5">
    <location>
        <begin position="7"/>
        <end position="35"/>
    </location>
</feature>
<sequence>MEILAYIIAVLIGVSLGLIGGGGSIITVPVLVYLMKVQPELATAYSLFVVGSCSLVGSVRSYRKGLVDFPVVFVFGSASMLSVFTTRHWLVPKIPDHLFTIAGYEVNKGSFLMLLFACLMLASSYSMIKNGRQKLSVVPPSDKPRKMGPLFFQGIAVGVVTGLLGAGGGFLIIPALVLFGKLPMKEAVGSSLTIMAFSSLFGFFSTSGQYDINWAQLLSFTAIAVSGIFIGQYLSDRISGASLKKGFGWFVLAMGVYVLSKELFHW</sequence>
<evidence type="ECO:0000313" key="7">
    <source>
        <dbReference type="Proteomes" id="UP000293874"/>
    </source>
</evidence>
<dbReference type="PANTHER" id="PTHR43701:SF2">
    <property type="entry name" value="MEMBRANE TRANSPORTER PROTEIN YJNA-RELATED"/>
    <property type="match status" value="1"/>
</dbReference>
<comment type="similarity">
    <text evidence="5">Belongs to the 4-toluene sulfonate uptake permease (TSUP) (TC 2.A.102) family.</text>
</comment>
<keyword evidence="2 5" id="KW-0812">Transmembrane</keyword>
<dbReference type="AlphaFoldDB" id="A0A4Q7MXZ5"/>
<reference evidence="6 7" key="1">
    <citation type="submission" date="2019-02" db="EMBL/GenBank/DDBJ databases">
        <title>Genomic Encyclopedia of Type Strains, Phase IV (KMG-IV): sequencing the most valuable type-strain genomes for metagenomic binning, comparative biology and taxonomic classification.</title>
        <authorList>
            <person name="Goeker M."/>
        </authorList>
    </citation>
    <scope>NUCLEOTIDE SEQUENCE [LARGE SCALE GENOMIC DNA]</scope>
    <source>
        <strain evidence="6 7">DSM 18116</strain>
    </source>
</reference>
<keyword evidence="3 5" id="KW-1133">Transmembrane helix</keyword>
<evidence type="ECO:0000256" key="3">
    <source>
        <dbReference type="ARBA" id="ARBA00022989"/>
    </source>
</evidence>
<dbReference type="GO" id="GO:0005886">
    <property type="term" value="C:plasma membrane"/>
    <property type="evidence" value="ECO:0007669"/>
    <property type="project" value="UniProtKB-SubCell"/>
</dbReference>
<evidence type="ECO:0000313" key="6">
    <source>
        <dbReference type="EMBL" id="RZS72000.1"/>
    </source>
</evidence>
<dbReference type="InterPro" id="IPR051598">
    <property type="entry name" value="TSUP/Inactive_protease-like"/>
</dbReference>
<dbReference type="Pfam" id="PF01925">
    <property type="entry name" value="TauE"/>
    <property type="match status" value="1"/>
</dbReference>
<feature type="transmembrane region" description="Helical" evidence="5">
    <location>
        <begin position="41"/>
        <end position="59"/>
    </location>
</feature>
<gene>
    <name evidence="6" type="ORF">EV199_3914</name>
</gene>
<keyword evidence="4 5" id="KW-0472">Membrane</keyword>
<feature type="transmembrane region" description="Helical" evidence="5">
    <location>
        <begin position="71"/>
        <end position="90"/>
    </location>
</feature>
<accession>A0A4Q7MXZ5</accession>
<feature type="transmembrane region" description="Helical" evidence="5">
    <location>
        <begin position="110"/>
        <end position="128"/>
    </location>
</feature>
<feature type="transmembrane region" description="Helical" evidence="5">
    <location>
        <begin position="217"/>
        <end position="234"/>
    </location>
</feature>
<name>A0A4Q7MXZ5_9BACT</name>
<dbReference type="PANTHER" id="PTHR43701">
    <property type="entry name" value="MEMBRANE TRANSPORTER PROTEIN MJ0441-RELATED"/>
    <property type="match status" value="1"/>
</dbReference>
<dbReference type="InterPro" id="IPR002781">
    <property type="entry name" value="TM_pro_TauE-like"/>
</dbReference>
<evidence type="ECO:0000256" key="5">
    <source>
        <dbReference type="RuleBase" id="RU363041"/>
    </source>
</evidence>
<keyword evidence="7" id="KW-1185">Reference proteome</keyword>
<keyword evidence="5" id="KW-1003">Cell membrane</keyword>
<dbReference type="OrthoDB" id="8559161at2"/>
<organism evidence="6 7">
    <name type="scientific">Pseudobacter ginsenosidimutans</name>
    <dbReference type="NCBI Taxonomy" id="661488"/>
    <lineage>
        <taxon>Bacteria</taxon>
        <taxon>Pseudomonadati</taxon>
        <taxon>Bacteroidota</taxon>
        <taxon>Chitinophagia</taxon>
        <taxon>Chitinophagales</taxon>
        <taxon>Chitinophagaceae</taxon>
        <taxon>Pseudobacter</taxon>
    </lineage>
</organism>
<evidence type="ECO:0000256" key="1">
    <source>
        <dbReference type="ARBA" id="ARBA00004141"/>
    </source>
</evidence>
<comment type="caution">
    <text evidence="6">The sequence shown here is derived from an EMBL/GenBank/DDBJ whole genome shotgun (WGS) entry which is preliminary data.</text>
</comment>
<feature type="transmembrane region" description="Helical" evidence="5">
    <location>
        <begin position="187"/>
        <end position="205"/>
    </location>
</feature>
<proteinExistence type="inferred from homology"/>
<evidence type="ECO:0000256" key="4">
    <source>
        <dbReference type="ARBA" id="ARBA00023136"/>
    </source>
</evidence>
<comment type="subcellular location">
    <subcellularLocation>
        <location evidence="5">Cell membrane</location>
        <topology evidence="5">Multi-pass membrane protein</topology>
    </subcellularLocation>
    <subcellularLocation>
        <location evidence="1">Membrane</location>
        <topology evidence="1">Multi-pass membrane protein</topology>
    </subcellularLocation>
</comment>
<evidence type="ECO:0000256" key="2">
    <source>
        <dbReference type="ARBA" id="ARBA00022692"/>
    </source>
</evidence>
<dbReference type="RefSeq" id="WP_130542465.1">
    <property type="nucleotide sequence ID" value="NZ_CP042431.1"/>
</dbReference>
<feature type="transmembrane region" description="Helical" evidence="5">
    <location>
        <begin position="246"/>
        <end position="264"/>
    </location>
</feature>